<dbReference type="AlphaFoldDB" id="A0A1B6LPF5"/>
<accession>A0A1B6LPF5</accession>
<dbReference type="Pfam" id="PF00059">
    <property type="entry name" value="Lectin_C"/>
    <property type="match status" value="1"/>
</dbReference>
<dbReference type="SUPFAM" id="SSF56436">
    <property type="entry name" value="C-type lectin-like"/>
    <property type="match status" value="1"/>
</dbReference>
<dbReference type="PANTHER" id="PTHR22803">
    <property type="entry name" value="MANNOSE, PHOSPHOLIPASE, LECTIN RECEPTOR RELATED"/>
    <property type="match status" value="1"/>
</dbReference>
<dbReference type="PROSITE" id="PS50041">
    <property type="entry name" value="C_TYPE_LECTIN_2"/>
    <property type="match status" value="1"/>
</dbReference>
<dbReference type="InterPro" id="IPR016187">
    <property type="entry name" value="CTDL_fold"/>
</dbReference>
<dbReference type="EMBL" id="GEBQ01014508">
    <property type="protein sequence ID" value="JAT25469.1"/>
    <property type="molecule type" value="Transcribed_RNA"/>
</dbReference>
<sequence>TLLSCTELIAMRMSLTVVVILTVAIGCSFAKDIGDLGETRFGTEYIDNTEQHAIGHPAKKIQDSSDSQQIPHIGGTHEGTVGEKHINDIGAIYIPPSGCHTHDDCPDDESCIKHGCENPCYVCGGNTTCNVQYHVASCACKPGYSGNAFTGCYEPYPSGSWPPFPGAVKRYEVEPLKLTWYGALAHCIRHGGRLATITSSLENEKLKALLLNSGLQPQFWTSGTNYALDDYWVWVSTGEPFTYTDWTPGQPDNWQNLPGGEHCLELWATGQYRWNDRNCLEKQFPICEYYDHA</sequence>
<gene>
    <name evidence="2" type="ORF">g.53523</name>
</gene>
<dbReference type="InterPro" id="IPR016186">
    <property type="entry name" value="C-type_lectin-like/link_sf"/>
</dbReference>
<reference evidence="2" key="1">
    <citation type="submission" date="2015-11" db="EMBL/GenBank/DDBJ databases">
        <title>De novo transcriptome assembly of four potential Pierce s Disease insect vectors from Arizona vineyards.</title>
        <authorList>
            <person name="Tassone E.E."/>
        </authorList>
    </citation>
    <scope>NUCLEOTIDE SEQUENCE</scope>
</reference>
<dbReference type="InterPro" id="IPR050111">
    <property type="entry name" value="C-type_lectin/snaclec_domain"/>
</dbReference>
<feature type="domain" description="C-type lectin" evidence="1">
    <location>
        <begin position="171"/>
        <end position="288"/>
    </location>
</feature>
<name>A0A1B6LPF5_9HEMI</name>
<evidence type="ECO:0000313" key="2">
    <source>
        <dbReference type="EMBL" id="JAT25469.1"/>
    </source>
</evidence>
<evidence type="ECO:0000259" key="1">
    <source>
        <dbReference type="PROSITE" id="PS50041"/>
    </source>
</evidence>
<dbReference type="Gene3D" id="3.10.100.10">
    <property type="entry name" value="Mannose-Binding Protein A, subunit A"/>
    <property type="match status" value="1"/>
</dbReference>
<dbReference type="InterPro" id="IPR001304">
    <property type="entry name" value="C-type_lectin-like"/>
</dbReference>
<protein>
    <recommendedName>
        <fullName evidence="1">C-type lectin domain-containing protein</fullName>
    </recommendedName>
</protein>
<feature type="non-terminal residue" evidence="2">
    <location>
        <position position="1"/>
    </location>
</feature>
<dbReference type="SMART" id="SM00034">
    <property type="entry name" value="CLECT"/>
    <property type="match status" value="1"/>
</dbReference>
<dbReference type="CDD" id="cd00037">
    <property type="entry name" value="CLECT"/>
    <property type="match status" value="1"/>
</dbReference>
<proteinExistence type="predicted"/>
<organism evidence="2">
    <name type="scientific">Graphocephala atropunctata</name>
    <dbReference type="NCBI Taxonomy" id="36148"/>
    <lineage>
        <taxon>Eukaryota</taxon>
        <taxon>Metazoa</taxon>
        <taxon>Ecdysozoa</taxon>
        <taxon>Arthropoda</taxon>
        <taxon>Hexapoda</taxon>
        <taxon>Insecta</taxon>
        <taxon>Pterygota</taxon>
        <taxon>Neoptera</taxon>
        <taxon>Paraneoptera</taxon>
        <taxon>Hemiptera</taxon>
        <taxon>Auchenorrhyncha</taxon>
        <taxon>Membracoidea</taxon>
        <taxon>Cicadellidae</taxon>
        <taxon>Cicadellinae</taxon>
        <taxon>Cicadellini</taxon>
        <taxon>Graphocephala</taxon>
    </lineage>
</organism>